<evidence type="ECO:0000259" key="4">
    <source>
        <dbReference type="Pfam" id="PF13458"/>
    </source>
</evidence>
<dbReference type="Gene3D" id="1.25.40.10">
    <property type="entry name" value="Tetratricopeptide repeat domain"/>
    <property type="match status" value="1"/>
</dbReference>
<dbReference type="STRING" id="39841.SAMN05660836_00445"/>
<dbReference type="SUPFAM" id="SSF48452">
    <property type="entry name" value="TPR-like"/>
    <property type="match status" value="1"/>
</dbReference>
<dbReference type="CDD" id="cd06339">
    <property type="entry name" value="PBP1_YraM_LppC_lipoprotein-like"/>
    <property type="match status" value="1"/>
</dbReference>
<dbReference type="AlphaFoldDB" id="A0A1I4R761"/>
<dbReference type="Gene3D" id="3.40.50.2300">
    <property type="match status" value="2"/>
</dbReference>
<keyword evidence="2 3" id="KW-0732">Signal</keyword>
<dbReference type="PANTHER" id="PTHR30483">
    <property type="entry name" value="LEUCINE-SPECIFIC-BINDING PROTEIN"/>
    <property type="match status" value="1"/>
</dbReference>
<dbReference type="InterPro" id="IPR051010">
    <property type="entry name" value="BCAA_transport"/>
</dbReference>
<protein>
    <submittedName>
        <fullName evidence="5">Amino acid/amide ABC transporter substrate-binding protein, HAAT family</fullName>
    </submittedName>
</protein>
<evidence type="ECO:0000256" key="1">
    <source>
        <dbReference type="ARBA" id="ARBA00010062"/>
    </source>
</evidence>
<dbReference type="RefSeq" id="WP_093393154.1">
    <property type="nucleotide sequence ID" value="NZ_FOUU01000001.1"/>
</dbReference>
<feature type="signal peptide" evidence="3">
    <location>
        <begin position="1"/>
        <end position="20"/>
    </location>
</feature>
<dbReference type="InterPro" id="IPR019734">
    <property type="entry name" value="TPR_rpt"/>
</dbReference>
<gene>
    <name evidence="5" type="ORF">SAMN05660836_00445</name>
</gene>
<dbReference type="InterPro" id="IPR028081">
    <property type="entry name" value="Leu-bd"/>
</dbReference>
<dbReference type="OrthoDB" id="5410879at2"/>
<dbReference type="PROSITE" id="PS51257">
    <property type="entry name" value="PROKAR_LIPOPROTEIN"/>
    <property type="match status" value="1"/>
</dbReference>
<evidence type="ECO:0000313" key="6">
    <source>
        <dbReference type="Proteomes" id="UP000199611"/>
    </source>
</evidence>
<dbReference type="InterPro" id="IPR011990">
    <property type="entry name" value="TPR-like_helical_dom_sf"/>
</dbReference>
<organism evidence="5 6">
    <name type="scientific">Thermodesulforhabdus norvegica</name>
    <dbReference type="NCBI Taxonomy" id="39841"/>
    <lineage>
        <taxon>Bacteria</taxon>
        <taxon>Pseudomonadati</taxon>
        <taxon>Thermodesulfobacteriota</taxon>
        <taxon>Syntrophobacteria</taxon>
        <taxon>Syntrophobacterales</taxon>
        <taxon>Thermodesulforhabdaceae</taxon>
        <taxon>Thermodesulforhabdus</taxon>
    </lineage>
</organism>
<sequence>MSVPFRFFGVVIFALLTACASTMQTVPPEKIPGEILHRSPPKKALALWERASSLEARHQFLEALNTYREIAALYPDNAIAPRALHRAGRILADREQWNDALAFYTYAANSYPQWNGLPELYLDMTKAYLMTGKGDEALKASLKASNKAEKNLYAGLAYVLKGQDGKAIFSMDQYISDPQVTSNPEALLKASELAARILTPEMTNNYLKKPLPESLRIFLHCVLALQEISLGRTEQGRKRLQYLRETTSAQNPMSPLIEKIARKVAAEEVSPELGQANPGKLGLMVPLHGEFAIYGRSILQGASVALERWNRDHPYDPVELVVYDTSTYENASEKPVFKLLKEDKVIALIGPLGTKAVNRLIEEGYAGSVLVVALIPDEPRTETTPFYIRMLPGLTESLDLLVKYAVENLGVRSFGVLYPSDNFGEKALKAFNTAVDSHGGEIASAVSYPPQSVDLEAYIRNLEKQTTQVDKFNTGFEALFLPDTIRAVSTIVPQLFYYGITGIPLLGSHLWDHPELPNLANGYLEGAYYVTAFSTFTKDPSLQEFISDFRNLFGTEPELLHAIGYDALSLVLDIRSSLSQDERTRTGMISRARGFRPAHSITGIIEIEDNGHLQREYKIMTITNNTPVQVLP</sequence>
<feature type="domain" description="Leucine-binding protein" evidence="4">
    <location>
        <begin position="280"/>
        <end position="624"/>
    </location>
</feature>
<proteinExistence type="inferred from homology"/>
<dbReference type="InterPro" id="IPR028082">
    <property type="entry name" value="Peripla_BP_I"/>
</dbReference>
<feature type="chain" id="PRO_5011785168" evidence="3">
    <location>
        <begin position="21"/>
        <end position="632"/>
    </location>
</feature>
<dbReference type="SUPFAM" id="SSF53822">
    <property type="entry name" value="Periplasmic binding protein-like I"/>
    <property type="match status" value="1"/>
</dbReference>
<comment type="similarity">
    <text evidence="1">Belongs to the leucine-binding protein family.</text>
</comment>
<name>A0A1I4R761_9BACT</name>
<keyword evidence="6" id="KW-1185">Reference proteome</keyword>
<accession>A0A1I4R761</accession>
<dbReference type="PANTHER" id="PTHR30483:SF6">
    <property type="entry name" value="PERIPLASMIC BINDING PROTEIN OF ABC TRANSPORTER FOR NATURAL AMINO ACIDS"/>
    <property type="match status" value="1"/>
</dbReference>
<evidence type="ECO:0000256" key="2">
    <source>
        <dbReference type="ARBA" id="ARBA00022729"/>
    </source>
</evidence>
<evidence type="ECO:0000256" key="3">
    <source>
        <dbReference type="SAM" id="SignalP"/>
    </source>
</evidence>
<dbReference type="Pfam" id="PF13458">
    <property type="entry name" value="Peripla_BP_6"/>
    <property type="match status" value="1"/>
</dbReference>
<dbReference type="EMBL" id="FOUU01000001">
    <property type="protein sequence ID" value="SFM48134.1"/>
    <property type="molecule type" value="Genomic_DNA"/>
</dbReference>
<dbReference type="SMART" id="SM00028">
    <property type="entry name" value="TPR"/>
    <property type="match status" value="3"/>
</dbReference>
<reference evidence="5 6" key="1">
    <citation type="submission" date="2016-10" db="EMBL/GenBank/DDBJ databases">
        <authorList>
            <person name="de Groot N.N."/>
        </authorList>
    </citation>
    <scope>NUCLEOTIDE SEQUENCE [LARGE SCALE GENOMIC DNA]</scope>
    <source>
        <strain evidence="5 6">DSM 9990</strain>
    </source>
</reference>
<evidence type="ECO:0000313" key="5">
    <source>
        <dbReference type="EMBL" id="SFM48134.1"/>
    </source>
</evidence>
<dbReference type="Proteomes" id="UP000199611">
    <property type="component" value="Unassembled WGS sequence"/>
</dbReference>